<proteinExistence type="predicted"/>
<organism evidence="2 3">
    <name type="scientific">Dendrobium nobile</name>
    <name type="common">Orchid</name>
    <dbReference type="NCBI Taxonomy" id="94219"/>
    <lineage>
        <taxon>Eukaryota</taxon>
        <taxon>Viridiplantae</taxon>
        <taxon>Streptophyta</taxon>
        <taxon>Embryophyta</taxon>
        <taxon>Tracheophyta</taxon>
        <taxon>Spermatophyta</taxon>
        <taxon>Magnoliopsida</taxon>
        <taxon>Liliopsida</taxon>
        <taxon>Asparagales</taxon>
        <taxon>Orchidaceae</taxon>
        <taxon>Epidendroideae</taxon>
        <taxon>Malaxideae</taxon>
        <taxon>Dendrobiinae</taxon>
        <taxon>Dendrobium</taxon>
    </lineage>
</organism>
<feature type="domain" description="NB-ARC" evidence="1">
    <location>
        <begin position="4"/>
        <end position="69"/>
    </location>
</feature>
<dbReference type="AlphaFoldDB" id="A0A8T3BLP1"/>
<dbReference type="GO" id="GO:0043531">
    <property type="term" value="F:ADP binding"/>
    <property type="evidence" value="ECO:0007669"/>
    <property type="project" value="InterPro"/>
</dbReference>
<accession>A0A8T3BLP1</accession>
<sequence>MVVMGKTNLLQHVYKDEITKEFDYKMWVCVSKNFDVKKIKKFIADICKLLSLEGKEGNSFNSGQSFSTKQTSIFSSYSCLQPIF</sequence>
<dbReference type="InterPro" id="IPR027417">
    <property type="entry name" value="P-loop_NTPase"/>
</dbReference>
<protein>
    <recommendedName>
        <fullName evidence="1">NB-ARC domain-containing protein</fullName>
    </recommendedName>
</protein>
<dbReference type="SUPFAM" id="SSF52540">
    <property type="entry name" value="P-loop containing nucleoside triphosphate hydrolases"/>
    <property type="match status" value="1"/>
</dbReference>
<name>A0A8T3BLP1_DENNO</name>
<dbReference type="Proteomes" id="UP000829196">
    <property type="component" value="Unassembled WGS sequence"/>
</dbReference>
<dbReference type="EMBL" id="JAGYWB010000008">
    <property type="protein sequence ID" value="KAI0514088.1"/>
    <property type="molecule type" value="Genomic_DNA"/>
</dbReference>
<dbReference type="Gene3D" id="3.40.50.300">
    <property type="entry name" value="P-loop containing nucleotide triphosphate hydrolases"/>
    <property type="match status" value="1"/>
</dbReference>
<reference evidence="2" key="1">
    <citation type="journal article" date="2022" name="Front. Genet.">
        <title>Chromosome-Scale Assembly of the Dendrobium nobile Genome Provides Insights Into the Molecular Mechanism of the Biosynthesis of the Medicinal Active Ingredient of Dendrobium.</title>
        <authorList>
            <person name="Xu Q."/>
            <person name="Niu S.-C."/>
            <person name="Li K.-L."/>
            <person name="Zheng P.-J."/>
            <person name="Zhang X.-J."/>
            <person name="Jia Y."/>
            <person name="Liu Y."/>
            <person name="Niu Y.-X."/>
            <person name="Yu L.-H."/>
            <person name="Chen D.-F."/>
            <person name="Zhang G.-Q."/>
        </authorList>
    </citation>
    <scope>NUCLEOTIDE SEQUENCE</scope>
    <source>
        <tissue evidence="2">Leaf</tissue>
    </source>
</reference>
<dbReference type="InterPro" id="IPR002182">
    <property type="entry name" value="NB-ARC"/>
</dbReference>
<keyword evidence="3" id="KW-1185">Reference proteome</keyword>
<dbReference type="OrthoDB" id="786390at2759"/>
<comment type="caution">
    <text evidence="2">The sequence shown here is derived from an EMBL/GenBank/DDBJ whole genome shotgun (WGS) entry which is preliminary data.</text>
</comment>
<dbReference type="SMR" id="A0A8T3BLP1"/>
<dbReference type="Pfam" id="PF00931">
    <property type="entry name" value="NB-ARC"/>
    <property type="match status" value="1"/>
</dbReference>
<evidence type="ECO:0000313" key="2">
    <source>
        <dbReference type="EMBL" id="KAI0514088.1"/>
    </source>
</evidence>
<evidence type="ECO:0000259" key="1">
    <source>
        <dbReference type="Pfam" id="PF00931"/>
    </source>
</evidence>
<gene>
    <name evidence="2" type="ORF">KFK09_010122</name>
</gene>
<evidence type="ECO:0000313" key="3">
    <source>
        <dbReference type="Proteomes" id="UP000829196"/>
    </source>
</evidence>